<dbReference type="Pfam" id="PF13362">
    <property type="entry name" value="Toprim_3"/>
    <property type="match status" value="1"/>
</dbReference>
<feature type="domain" description="Toprim" evidence="1">
    <location>
        <begin position="200"/>
        <end position="288"/>
    </location>
</feature>
<dbReference type="InterPro" id="IPR034154">
    <property type="entry name" value="TOPRIM_DnaG/twinkle"/>
</dbReference>
<comment type="caution">
    <text evidence="3">The sequence shown here is derived from an EMBL/GenBank/DDBJ whole genome shotgun (WGS) entry which is preliminary data.</text>
</comment>
<dbReference type="EMBL" id="JMIW01000003">
    <property type="protein sequence ID" value="KEO90260.1"/>
    <property type="molecule type" value="Genomic_DNA"/>
</dbReference>
<dbReference type="InterPro" id="IPR006171">
    <property type="entry name" value="TOPRIM_dom"/>
</dbReference>
<dbReference type="AlphaFoldDB" id="A0A074MBY7"/>
<evidence type="ECO:0000313" key="4">
    <source>
        <dbReference type="Proteomes" id="UP000027647"/>
    </source>
</evidence>
<dbReference type="Proteomes" id="UP000027647">
    <property type="component" value="Unassembled WGS sequence"/>
</dbReference>
<organism evidence="3 4">
    <name type="scientific">Erythrobacter longus</name>
    <dbReference type="NCBI Taxonomy" id="1044"/>
    <lineage>
        <taxon>Bacteria</taxon>
        <taxon>Pseudomonadati</taxon>
        <taxon>Pseudomonadota</taxon>
        <taxon>Alphaproteobacteria</taxon>
        <taxon>Sphingomonadales</taxon>
        <taxon>Erythrobacteraceae</taxon>
        <taxon>Erythrobacter/Porphyrobacter group</taxon>
        <taxon>Erythrobacter</taxon>
    </lineage>
</organism>
<protein>
    <submittedName>
        <fullName evidence="3">Uncharacterized protein</fullName>
    </submittedName>
</protein>
<keyword evidence="4" id="KW-1185">Reference proteome</keyword>
<dbReference type="Gene3D" id="3.40.1360.10">
    <property type="match status" value="1"/>
</dbReference>
<proteinExistence type="predicted"/>
<name>A0A074MBY7_ERYLO</name>
<evidence type="ECO:0000313" key="3">
    <source>
        <dbReference type="EMBL" id="KEO90260.1"/>
    </source>
</evidence>
<gene>
    <name evidence="3" type="ORF">EH31_09220</name>
</gene>
<accession>A0A074MBY7</accession>
<dbReference type="CDD" id="cd01029">
    <property type="entry name" value="TOPRIM_primases"/>
    <property type="match status" value="1"/>
</dbReference>
<dbReference type="Pfam" id="PF23639">
    <property type="entry name" value="DUF7146"/>
    <property type="match status" value="1"/>
</dbReference>
<dbReference type="STRING" id="1044.EH31_09220"/>
<dbReference type="InterPro" id="IPR055570">
    <property type="entry name" value="DUF7146"/>
</dbReference>
<dbReference type="eggNOG" id="COG4643">
    <property type="taxonomic scope" value="Bacteria"/>
</dbReference>
<evidence type="ECO:0000259" key="1">
    <source>
        <dbReference type="Pfam" id="PF13362"/>
    </source>
</evidence>
<feature type="domain" description="DUF7146" evidence="2">
    <location>
        <begin position="93"/>
        <end position="193"/>
    </location>
</feature>
<dbReference type="RefSeq" id="WP_034959722.1">
    <property type="nucleotide sequence ID" value="NZ_JMIW01000003.1"/>
</dbReference>
<evidence type="ECO:0000259" key="2">
    <source>
        <dbReference type="Pfam" id="PF23639"/>
    </source>
</evidence>
<sequence length="294" mass="30768">MTDAREVTLALGGRWHGRYGTAPCPVCQMDRRRDQNALTLADGEAGLLAHCKRSGCDFLDILSAAGLRSGDYRAPDAVTAAKREAKAKADTIRKQNAARRLWEQSQPIGDTLAETYLRGRGIGCALPDTLRFHPNCWHGPSESRCPAMMALVEGGDGFAVHRTYLRADGSGKAGVAGGDKLMLGATAGGAVRLSKGASRLAVAEGIESALSLLCGLMVEPATVWAALSTSGMRSLRLPEKPARLVIAGDGDKPGRAASHALATRAHALGWQVSMLDPGNGADFNDVLTGKAVAA</sequence>
<dbReference type="OrthoDB" id="7465087at2"/>
<reference evidence="3 4" key="1">
    <citation type="submission" date="2014-04" db="EMBL/GenBank/DDBJ databases">
        <title>A comprehensive comparison of genomes of Erythrobacter spp. strains.</title>
        <authorList>
            <person name="Zheng Q."/>
        </authorList>
    </citation>
    <scope>NUCLEOTIDE SEQUENCE [LARGE SCALE GENOMIC DNA]</scope>
    <source>
        <strain evidence="3 4">DSM 6997</strain>
    </source>
</reference>